<keyword evidence="4" id="KW-0636">Prenylation</keyword>
<dbReference type="STRING" id="4615.A0A199VJX7"/>
<keyword evidence="3" id="KW-0449">Lipoprotein</keyword>
<organism evidence="7 8">
    <name type="scientific">Ananas comosus</name>
    <name type="common">Pineapple</name>
    <name type="synonym">Ananas ananas</name>
    <dbReference type="NCBI Taxonomy" id="4615"/>
    <lineage>
        <taxon>Eukaryota</taxon>
        <taxon>Viridiplantae</taxon>
        <taxon>Streptophyta</taxon>
        <taxon>Embryophyta</taxon>
        <taxon>Tracheophyta</taxon>
        <taxon>Spermatophyta</taxon>
        <taxon>Magnoliopsida</taxon>
        <taxon>Liliopsida</taxon>
        <taxon>Poales</taxon>
        <taxon>Bromeliaceae</taxon>
        <taxon>Bromelioideae</taxon>
        <taxon>Ananas</taxon>
    </lineage>
</organism>
<sequence>MQKIVLKCRTRILATVAKLCGVKSMELDEEKCTLTVVGDIDPVLIVNALRKSKKCAVIESVGPDKEPEKAPEKPKPECKPCGTCRQVAFGDIVWYDEQPIGCAIL</sequence>
<dbReference type="SUPFAM" id="SSF55008">
    <property type="entry name" value="HMA, heavy metal-associated domain"/>
    <property type="match status" value="1"/>
</dbReference>
<protein>
    <recommendedName>
        <fullName evidence="6">HMA domain-containing protein</fullName>
    </recommendedName>
</protein>
<comment type="similarity">
    <text evidence="5">Belongs to the HIPP family.</text>
</comment>
<dbReference type="AlphaFoldDB" id="A0A199VJX7"/>
<proteinExistence type="inferred from homology"/>
<evidence type="ECO:0000256" key="5">
    <source>
        <dbReference type="ARBA" id="ARBA00024045"/>
    </source>
</evidence>
<dbReference type="Gene3D" id="3.30.70.100">
    <property type="match status" value="1"/>
</dbReference>
<dbReference type="PANTHER" id="PTHR45811">
    <property type="entry name" value="COPPER TRANSPORT PROTEIN FAMILY-RELATED"/>
    <property type="match status" value="1"/>
</dbReference>
<dbReference type="InterPro" id="IPR006121">
    <property type="entry name" value="HMA_dom"/>
</dbReference>
<dbReference type="InterPro" id="IPR036163">
    <property type="entry name" value="HMA_dom_sf"/>
</dbReference>
<evidence type="ECO:0000256" key="4">
    <source>
        <dbReference type="ARBA" id="ARBA00023289"/>
    </source>
</evidence>
<evidence type="ECO:0000256" key="1">
    <source>
        <dbReference type="ARBA" id="ARBA00022481"/>
    </source>
</evidence>
<dbReference type="Proteomes" id="UP000092600">
    <property type="component" value="Unassembled WGS sequence"/>
</dbReference>
<dbReference type="GO" id="GO:0046872">
    <property type="term" value="F:metal ion binding"/>
    <property type="evidence" value="ECO:0007669"/>
    <property type="project" value="UniProtKB-KW"/>
</dbReference>
<gene>
    <name evidence="7" type="ORF">ACMD2_21379</name>
</gene>
<evidence type="ECO:0000313" key="8">
    <source>
        <dbReference type="Proteomes" id="UP000092600"/>
    </source>
</evidence>
<evidence type="ECO:0000313" key="7">
    <source>
        <dbReference type="EMBL" id="OAY77176.1"/>
    </source>
</evidence>
<evidence type="ECO:0000259" key="6">
    <source>
        <dbReference type="Pfam" id="PF00403"/>
    </source>
</evidence>
<evidence type="ECO:0000256" key="2">
    <source>
        <dbReference type="ARBA" id="ARBA00022723"/>
    </source>
</evidence>
<dbReference type="Pfam" id="PF00403">
    <property type="entry name" value="HMA"/>
    <property type="match status" value="1"/>
</dbReference>
<keyword evidence="2" id="KW-0479">Metal-binding</keyword>
<reference evidence="7 8" key="1">
    <citation type="journal article" date="2016" name="DNA Res.">
        <title>The draft genome of MD-2 pineapple using hybrid error correction of long reads.</title>
        <authorList>
            <person name="Redwan R.M."/>
            <person name="Saidin A."/>
            <person name="Kumar S.V."/>
        </authorList>
    </citation>
    <scope>NUCLEOTIDE SEQUENCE [LARGE SCALE GENOMIC DNA]</scope>
    <source>
        <strain evidence="8">cv. MD2</strain>
        <tissue evidence="7">Leaf</tissue>
    </source>
</reference>
<accession>A0A199VJX7</accession>
<dbReference type="EMBL" id="LSRQ01001591">
    <property type="protein sequence ID" value="OAY77176.1"/>
    <property type="molecule type" value="Genomic_DNA"/>
</dbReference>
<dbReference type="PANTHER" id="PTHR45811:SF33">
    <property type="entry name" value="HEAVY METAL-ASSOCIATED ISOPRENYLATED PLANT PROTEIN 2-RELATED"/>
    <property type="match status" value="1"/>
</dbReference>
<name>A0A199VJX7_ANACO</name>
<feature type="domain" description="HMA" evidence="6">
    <location>
        <begin position="7"/>
        <end position="52"/>
    </location>
</feature>
<evidence type="ECO:0000256" key="3">
    <source>
        <dbReference type="ARBA" id="ARBA00023288"/>
    </source>
</evidence>
<comment type="caution">
    <text evidence="7">The sequence shown here is derived from an EMBL/GenBank/DDBJ whole genome shotgun (WGS) entry which is preliminary data.</text>
</comment>
<keyword evidence="1" id="KW-0488">Methylation</keyword>
<dbReference type="InterPro" id="IPR051863">
    <property type="entry name" value="HIPP"/>
</dbReference>